<dbReference type="GO" id="GO:0004252">
    <property type="term" value="F:serine-type endopeptidase activity"/>
    <property type="evidence" value="ECO:0007669"/>
    <property type="project" value="TreeGrafter"/>
</dbReference>
<evidence type="ECO:0000256" key="6">
    <source>
        <dbReference type="ARBA" id="ARBA00022801"/>
    </source>
</evidence>
<evidence type="ECO:0000256" key="4">
    <source>
        <dbReference type="ARBA" id="ARBA00022670"/>
    </source>
</evidence>
<dbReference type="PANTHER" id="PTHR42776:SF11">
    <property type="entry name" value="DIPEPTIDYL-PEPTIDASE 5-RELATED"/>
    <property type="match status" value="1"/>
</dbReference>
<dbReference type="EMBL" id="JAPQKT010000003">
    <property type="protein sequence ID" value="KAJ5234770.1"/>
    <property type="molecule type" value="Genomic_DNA"/>
</dbReference>
<dbReference type="Proteomes" id="UP001147733">
    <property type="component" value="Unassembled WGS sequence"/>
</dbReference>
<evidence type="ECO:0000313" key="13">
    <source>
        <dbReference type="EMBL" id="KAJ5234770.1"/>
    </source>
</evidence>
<dbReference type="Gene3D" id="2.140.10.30">
    <property type="entry name" value="Dipeptidylpeptidase IV, N-terminal domain"/>
    <property type="match status" value="1"/>
</dbReference>
<dbReference type="InterPro" id="IPR029058">
    <property type="entry name" value="AB_hydrolase_fold"/>
</dbReference>
<evidence type="ECO:0000259" key="12">
    <source>
        <dbReference type="Pfam" id="PF00326"/>
    </source>
</evidence>
<comment type="similarity">
    <text evidence="2">Belongs to the peptidase S9C family.</text>
</comment>
<dbReference type="AlphaFoldDB" id="A0A9W9P3P2"/>
<keyword evidence="6" id="KW-0378">Hydrolase</keyword>
<dbReference type="RefSeq" id="XP_056502270.1">
    <property type="nucleotide sequence ID" value="XM_056642858.1"/>
</dbReference>
<dbReference type="OrthoDB" id="416344at2759"/>
<evidence type="ECO:0000256" key="8">
    <source>
        <dbReference type="ARBA" id="ARBA00023180"/>
    </source>
</evidence>
<keyword evidence="11" id="KW-0812">Transmembrane</keyword>
<comment type="subcellular location">
    <subcellularLocation>
        <location evidence="1">Secreted</location>
    </subcellularLocation>
</comment>
<evidence type="ECO:0000256" key="2">
    <source>
        <dbReference type="ARBA" id="ARBA00010040"/>
    </source>
</evidence>
<keyword evidence="3" id="KW-0964">Secreted</keyword>
<keyword evidence="4" id="KW-0645">Protease</keyword>
<dbReference type="GO" id="GO:0072330">
    <property type="term" value="P:monocarboxylic acid biosynthetic process"/>
    <property type="evidence" value="ECO:0007669"/>
    <property type="project" value="UniProtKB-ARBA"/>
</dbReference>
<dbReference type="Gene3D" id="3.40.50.1820">
    <property type="entry name" value="alpha/beta hydrolase"/>
    <property type="match status" value="1"/>
</dbReference>
<keyword evidence="7" id="KW-0720">Serine protease</keyword>
<dbReference type="GO" id="GO:0005576">
    <property type="term" value="C:extracellular region"/>
    <property type="evidence" value="ECO:0007669"/>
    <property type="project" value="UniProtKB-SubCell"/>
</dbReference>
<feature type="region of interest" description="Disordered" evidence="10">
    <location>
        <begin position="327"/>
        <end position="352"/>
    </location>
</feature>
<keyword evidence="11" id="KW-1133">Transmembrane helix</keyword>
<proteinExistence type="inferred from homology"/>
<feature type="transmembrane region" description="Helical" evidence="11">
    <location>
        <begin position="45"/>
        <end position="70"/>
    </location>
</feature>
<keyword evidence="5" id="KW-0732">Signal</keyword>
<evidence type="ECO:0000256" key="7">
    <source>
        <dbReference type="ARBA" id="ARBA00022825"/>
    </source>
</evidence>
<comment type="caution">
    <text evidence="13">The sequence shown here is derived from an EMBL/GenBank/DDBJ whole genome shotgun (WGS) entry which is preliminary data.</text>
</comment>
<dbReference type="GeneID" id="81382025"/>
<name>A0A9W9P3P2_PENCI</name>
<dbReference type="SUPFAM" id="SSF82171">
    <property type="entry name" value="DPP6 N-terminal domain-like"/>
    <property type="match status" value="1"/>
</dbReference>
<dbReference type="Pfam" id="PF00326">
    <property type="entry name" value="Peptidase_S9"/>
    <property type="match status" value="1"/>
</dbReference>
<keyword evidence="8" id="KW-0325">Glycoprotein</keyword>
<reference evidence="13" key="1">
    <citation type="submission" date="2022-11" db="EMBL/GenBank/DDBJ databases">
        <authorList>
            <person name="Petersen C."/>
        </authorList>
    </citation>
    <scope>NUCLEOTIDE SEQUENCE</scope>
    <source>
        <strain evidence="13">IBT 23319</strain>
    </source>
</reference>
<evidence type="ECO:0000256" key="1">
    <source>
        <dbReference type="ARBA" id="ARBA00004613"/>
    </source>
</evidence>
<dbReference type="GO" id="GO:0017000">
    <property type="term" value="P:antibiotic biosynthetic process"/>
    <property type="evidence" value="ECO:0007669"/>
    <property type="project" value="UniProtKB-ARBA"/>
</dbReference>
<evidence type="ECO:0000256" key="11">
    <source>
        <dbReference type="SAM" id="Phobius"/>
    </source>
</evidence>
<dbReference type="SUPFAM" id="SSF53474">
    <property type="entry name" value="alpha/beta-Hydrolases"/>
    <property type="match status" value="1"/>
</dbReference>
<organism evidence="13 14">
    <name type="scientific">Penicillium citrinum</name>
    <dbReference type="NCBI Taxonomy" id="5077"/>
    <lineage>
        <taxon>Eukaryota</taxon>
        <taxon>Fungi</taxon>
        <taxon>Dikarya</taxon>
        <taxon>Ascomycota</taxon>
        <taxon>Pezizomycotina</taxon>
        <taxon>Eurotiomycetes</taxon>
        <taxon>Eurotiomycetidae</taxon>
        <taxon>Eurotiales</taxon>
        <taxon>Aspergillaceae</taxon>
        <taxon>Penicillium</taxon>
    </lineage>
</organism>
<keyword evidence="14" id="KW-1185">Reference proteome</keyword>
<evidence type="ECO:0000256" key="9">
    <source>
        <dbReference type="ARBA" id="ARBA00032829"/>
    </source>
</evidence>
<evidence type="ECO:0000256" key="10">
    <source>
        <dbReference type="SAM" id="MobiDB-lite"/>
    </source>
</evidence>
<reference evidence="13" key="2">
    <citation type="journal article" date="2023" name="IMA Fungus">
        <title>Comparative genomic study of the Penicillium genus elucidates a diverse pangenome and 15 lateral gene transfer events.</title>
        <authorList>
            <person name="Petersen C."/>
            <person name="Sorensen T."/>
            <person name="Nielsen M.R."/>
            <person name="Sondergaard T.E."/>
            <person name="Sorensen J.L."/>
            <person name="Fitzpatrick D.A."/>
            <person name="Frisvad J.C."/>
            <person name="Nielsen K.L."/>
        </authorList>
    </citation>
    <scope>NUCLEOTIDE SEQUENCE</scope>
    <source>
        <strain evidence="13">IBT 23319</strain>
    </source>
</reference>
<gene>
    <name evidence="13" type="ORF">N7469_003938</name>
</gene>
<dbReference type="InterPro" id="IPR001375">
    <property type="entry name" value="Peptidase_S9_cat"/>
</dbReference>
<dbReference type="FunFam" id="2.120.10.30:FF:000109">
    <property type="entry name" value="Dipeptidyl-peptidase 5"/>
    <property type="match status" value="1"/>
</dbReference>
<dbReference type="GO" id="GO:0006508">
    <property type="term" value="P:proteolysis"/>
    <property type="evidence" value="ECO:0007669"/>
    <property type="project" value="UniProtKB-KW"/>
</dbReference>
<keyword evidence="11" id="KW-0472">Membrane</keyword>
<dbReference type="PANTHER" id="PTHR42776">
    <property type="entry name" value="SERINE PEPTIDASE S9 FAMILY MEMBER"/>
    <property type="match status" value="1"/>
</dbReference>
<feature type="transmembrane region" description="Helical" evidence="11">
    <location>
        <begin position="20"/>
        <end position="38"/>
    </location>
</feature>
<feature type="domain" description="Peptidase S9 prolyl oligopeptidase catalytic" evidence="12">
    <location>
        <begin position="545"/>
        <end position="756"/>
    </location>
</feature>
<dbReference type="PROSITE" id="PS51257">
    <property type="entry name" value="PROKAR_LIPOPROTEIN"/>
    <property type="match status" value="1"/>
</dbReference>
<evidence type="ECO:0000256" key="5">
    <source>
        <dbReference type="ARBA" id="ARBA00022729"/>
    </source>
</evidence>
<evidence type="ECO:0000313" key="14">
    <source>
        <dbReference type="Proteomes" id="UP001147733"/>
    </source>
</evidence>
<evidence type="ECO:0000256" key="3">
    <source>
        <dbReference type="ARBA" id="ARBA00022525"/>
    </source>
</evidence>
<accession>A0A9W9P3P2</accession>
<sequence length="779" mass="85726">MTPPYKPTACISLNTPRSLLQGLICIIVYSCVCLYLFGSMRASQWLAIGSTVGSAIAFTPEYVLFGFFYVDIEQLISAPRRDTAVPNPSGKVALFSTSEYSFDTHSTSSWWSLIDLKSGKISQLTNDSNVSEVTWLGSSDSGLLYINGTNADTPGGVELWVADASNFAHRYKAASLPASFSGLKTAVTKSGDINFLVYGQAYGNGTAYNEETAVTPLSTARIYDSIYTRHWDSWLTTISNAVFSGTLKKSGAKSGSGSTYTLNGPLKNLLAGVKNIESPYPPFGGSSDYDISPNGKWVAFKSKAPELPRANHTASYIYLVPHDGSEKAKAINGPDSPGTPEGVKGDSSSPVFSPNSKKIAYVQQADIAYESDRRTLYVYTLGSDKTIDTLAKDWDRSPDAVKWNAKGDEIILGTEDRGRSRLFTVPVNAGDDYKPKNFTDGGVVSGYYSIPNGEFLVTASALWTSWQVYTASPKKGVIKTLFSANKVDAALKGLGPADVGEFYFKGNWTDIHSWIIYPTGFDKSKTYPLLYFIHGGPQSSWLDSWSSRWNPRVWADQGYVVVAPNPTGSSGFGDKLTDAIQNNWGSYPYDDLVKGWEYVRDNFDFIDTDNGVAAGASYGGFMVNWIQGNPLGRKFKALVSHDGTFVADSKVSTEELWFIEHDFNGTFWANRDNYRRWDPSAPEHILQFDTPMLVIHSSKDYRLPVSDGLALFNVLQERGVPSRFLNFPDENHWVLNKENSLVWHQQTLGWINKYSGVGEKNPDAVSLDDTTVPVVNFDS</sequence>
<protein>
    <recommendedName>
        <fullName evidence="9">Dipeptidyl-peptidase V</fullName>
    </recommendedName>
</protein>
<dbReference type="FunFam" id="3.40.50.1820:FF:000028">
    <property type="entry name" value="S9 family peptidase"/>
    <property type="match status" value="1"/>
</dbReference>